<proteinExistence type="predicted"/>
<dbReference type="EMBL" id="MHIE01000027">
    <property type="protein sequence ID" value="OGY45161.1"/>
    <property type="molecule type" value="Genomic_DNA"/>
</dbReference>
<dbReference type="Proteomes" id="UP000178240">
    <property type="component" value="Unassembled WGS sequence"/>
</dbReference>
<organism evidence="1 2">
    <name type="scientific">Candidatus Buchananbacteria bacterium RIFCSPHIGHO2_01_FULL_44_11</name>
    <dbReference type="NCBI Taxonomy" id="1797535"/>
    <lineage>
        <taxon>Bacteria</taxon>
        <taxon>Candidatus Buchananiibacteriota</taxon>
    </lineage>
</organism>
<evidence type="ECO:0000313" key="1">
    <source>
        <dbReference type="EMBL" id="OGY45161.1"/>
    </source>
</evidence>
<dbReference type="AlphaFoldDB" id="A0A1G1XYX5"/>
<sequence>MSCCQLNACCRLGQQYTSKISALIKIGPEGGLGTATSAKGVVPKADQPLAEMRLWRRARTRQ</sequence>
<reference evidence="1 2" key="1">
    <citation type="journal article" date="2016" name="Nat. Commun.">
        <title>Thousands of microbial genomes shed light on interconnected biogeochemical processes in an aquifer system.</title>
        <authorList>
            <person name="Anantharaman K."/>
            <person name="Brown C.T."/>
            <person name="Hug L.A."/>
            <person name="Sharon I."/>
            <person name="Castelle C.J."/>
            <person name="Probst A.J."/>
            <person name="Thomas B.C."/>
            <person name="Singh A."/>
            <person name="Wilkins M.J."/>
            <person name="Karaoz U."/>
            <person name="Brodie E.L."/>
            <person name="Williams K.H."/>
            <person name="Hubbard S.S."/>
            <person name="Banfield J.F."/>
        </authorList>
    </citation>
    <scope>NUCLEOTIDE SEQUENCE [LARGE SCALE GENOMIC DNA]</scope>
</reference>
<comment type="caution">
    <text evidence="1">The sequence shown here is derived from an EMBL/GenBank/DDBJ whole genome shotgun (WGS) entry which is preliminary data.</text>
</comment>
<name>A0A1G1XYX5_9BACT</name>
<gene>
    <name evidence="1" type="ORF">A2744_00755</name>
</gene>
<dbReference type="STRING" id="1797535.A2744_00755"/>
<accession>A0A1G1XYX5</accession>
<evidence type="ECO:0000313" key="2">
    <source>
        <dbReference type="Proteomes" id="UP000178240"/>
    </source>
</evidence>
<protein>
    <submittedName>
        <fullName evidence="1">Uncharacterized protein</fullName>
    </submittedName>
</protein>